<dbReference type="Proteomes" id="UP000266841">
    <property type="component" value="Unassembled WGS sequence"/>
</dbReference>
<reference evidence="2 3" key="1">
    <citation type="journal article" date="2012" name="Genome Biol.">
        <title>Genome and low-iron response of an oceanic diatom adapted to chronic iron limitation.</title>
        <authorList>
            <person name="Lommer M."/>
            <person name="Specht M."/>
            <person name="Roy A.S."/>
            <person name="Kraemer L."/>
            <person name="Andreson R."/>
            <person name="Gutowska M.A."/>
            <person name="Wolf J."/>
            <person name="Bergner S.V."/>
            <person name="Schilhabel M.B."/>
            <person name="Klostermeier U.C."/>
            <person name="Beiko R.G."/>
            <person name="Rosenstiel P."/>
            <person name="Hippler M."/>
            <person name="Laroche J."/>
        </authorList>
    </citation>
    <scope>NUCLEOTIDE SEQUENCE [LARGE SCALE GENOMIC DNA]</scope>
    <source>
        <strain evidence="2 3">CCMP1005</strain>
    </source>
</reference>
<comment type="caution">
    <text evidence="2">The sequence shown here is derived from an EMBL/GenBank/DDBJ whole genome shotgun (WGS) entry which is preliminary data.</text>
</comment>
<protein>
    <submittedName>
        <fullName evidence="2">Uncharacterized protein</fullName>
    </submittedName>
</protein>
<dbReference type="AlphaFoldDB" id="K0SWC1"/>
<feature type="region of interest" description="Disordered" evidence="1">
    <location>
        <begin position="387"/>
        <end position="429"/>
    </location>
</feature>
<feature type="compositionally biased region" description="Polar residues" evidence="1">
    <location>
        <begin position="1"/>
        <end position="14"/>
    </location>
</feature>
<evidence type="ECO:0000313" key="3">
    <source>
        <dbReference type="Proteomes" id="UP000266841"/>
    </source>
</evidence>
<dbReference type="EMBL" id="AGNL01018765">
    <property type="protein sequence ID" value="EJK62577.1"/>
    <property type="molecule type" value="Genomic_DNA"/>
</dbReference>
<organism evidence="2 3">
    <name type="scientific">Thalassiosira oceanica</name>
    <name type="common">Marine diatom</name>
    <dbReference type="NCBI Taxonomy" id="159749"/>
    <lineage>
        <taxon>Eukaryota</taxon>
        <taxon>Sar</taxon>
        <taxon>Stramenopiles</taxon>
        <taxon>Ochrophyta</taxon>
        <taxon>Bacillariophyta</taxon>
        <taxon>Coscinodiscophyceae</taxon>
        <taxon>Thalassiosirophycidae</taxon>
        <taxon>Thalassiosirales</taxon>
        <taxon>Thalassiosiraceae</taxon>
        <taxon>Thalassiosira</taxon>
    </lineage>
</organism>
<accession>K0SWC1</accession>
<evidence type="ECO:0000256" key="1">
    <source>
        <dbReference type="SAM" id="MobiDB-lite"/>
    </source>
</evidence>
<proteinExistence type="predicted"/>
<sequence>MNLSSKTDTTQVAASNKPDGSDDELEARKRSAEDLSPSKQSEQPTDKLEPDKSVEFINFDSDDVEVEDDNLIRSRIKSDQWHEFDNLRSVLGKNCPALASITRLCRVATTSINAKDEDAVVAVLKNKGIEDPLEHFMFHREYHLERVRCPPRKGVKASHYLQETLEYIKGNEHFKEYVTPDLEKFLSGWARRCRQGRYEDLPDVEMYNHIGYDSNNLPLWHRRRGSKAENFHQKMHVAAGPFGVGMETGHYLHVLLAYMYNVSAGINRCCEPDFGHFDLWYEDRIGSRIGEIWGVQLFPNRTNVSEFKWLDFTAVGVGQLHFDKRLPFQELCMKFNRNANGVDIFPKIPSQIKPFIKKWKLKQETRVLLLQLGKSYTDLYNKMRSDTVDMPAPKQKPTKPTKSKQSSNAVSALPVMDPPHVPPPSAPDQTQYVAAETSSKNLSKMCAWYPACNQDVTVCGGLSKILCNVYGPNGSQCMNAPTDAELRRQLRYKTWRPEALNWQCP</sequence>
<evidence type="ECO:0000313" key="2">
    <source>
        <dbReference type="EMBL" id="EJK62577.1"/>
    </source>
</evidence>
<keyword evidence="3" id="KW-1185">Reference proteome</keyword>
<feature type="region of interest" description="Disordered" evidence="1">
    <location>
        <begin position="1"/>
        <end position="52"/>
    </location>
</feature>
<gene>
    <name evidence="2" type="ORF">THAOC_16797</name>
</gene>
<name>K0SWC1_THAOC</name>
<feature type="compositionally biased region" description="Pro residues" evidence="1">
    <location>
        <begin position="416"/>
        <end position="426"/>
    </location>
</feature>